<dbReference type="EMBL" id="CP001814">
    <property type="protein sequence ID" value="ACZ87552.1"/>
    <property type="molecule type" value="Genomic_DNA"/>
</dbReference>
<dbReference type="Proteomes" id="UP000002029">
    <property type="component" value="Chromosome"/>
</dbReference>
<feature type="domain" description="DDE Tnp4" evidence="3">
    <location>
        <begin position="111"/>
        <end position="169"/>
    </location>
</feature>
<dbReference type="RefSeq" id="WP_012891292.1">
    <property type="nucleotide sequence ID" value="NC_013595.1"/>
</dbReference>
<evidence type="ECO:0000313" key="6">
    <source>
        <dbReference type="Proteomes" id="UP000002029"/>
    </source>
</evidence>
<accession>D2B528</accession>
<dbReference type="InterPro" id="IPR027805">
    <property type="entry name" value="Transposase_HTH_dom"/>
</dbReference>
<dbReference type="GO" id="GO:0046872">
    <property type="term" value="F:metal ion binding"/>
    <property type="evidence" value="ECO:0007669"/>
    <property type="project" value="UniProtKB-KW"/>
</dbReference>
<keyword evidence="2" id="KW-0479">Metal-binding</keyword>
<proteinExistence type="predicted"/>
<name>D2B528_STRRD</name>
<gene>
    <name evidence="5" type="ordered locus">Sros_4706</name>
</gene>
<evidence type="ECO:0000256" key="2">
    <source>
        <dbReference type="ARBA" id="ARBA00022723"/>
    </source>
</evidence>
<evidence type="ECO:0000259" key="4">
    <source>
        <dbReference type="Pfam" id="PF13613"/>
    </source>
</evidence>
<sequence>MSIEPGQLQWQARHQAALAGRPRRRNLGAGAEHKLMFVDRLLATLVHLRHGVTQDVLGCWFGVDRSTITRAIHQIRPLLADRGCSITTGRRLRTLADVIAYLGDSGQEAILDATEIRVRRPAAGTPERDRFVSGKSRMNAMKTMVLTNLQGELLFCGGTRPGSVADITAAGQILTPPRKRRGRNLEHVQWLMAHHDAARHAHSSRRIPVEHGIAHLKNWRALARHHGRRDHLPETIRAVAALLSDQRSASTRLRGQKA</sequence>
<dbReference type="InterPro" id="IPR027806">
    <property type="entry name" value="HARBI1_dom"/>
</dbReference>
<evidence type="ECO:0000259" key="3">
    <source>
        <dbReference type="Pfam" id="PF13359"/>
    </source>
</evidence>
<dbReference type="KEGG" id="sro:Sros_4706"/>
<dbReference type="AlphaFoldDB" id="D2B528"/>
<dbReference type="HOGENOM" id="CLU_056373_0_0_11"/>
<feature type="domain" description="Transposase Helix-turn-helix" evidence="4">
    <location>
        <begin position="33"/>
        <end position="84"/>
    </location>
</feature>
<organism evidence="5 6">
    <name type="scientific">Streptosporangium roseum (strain ATCC 12428 / DSM 43021 / JCM 3005 / KCTC 9067 / NCIMB 10171 / NRRL 2505 / NI 9100)</name>
    <dbReference type="NCBI Taxonomy" id="479432"/>
    <lineage>
        <taxon>Bacteria</taxon>
        <taxon>Bacillati</taxon>
        <taxon>Actinomycetota</taxon>
        <taxon>Actinomycetes</taxon>
        <taxon>Streptosporangiales</taxon>
        <taxon>Streptosporangiaceae</taxon>
        <taxon>Streptosporangium</taxon>
    </lineage>
</organism>
<keyword evidence="6" id="KW-1185">Reference proteome</keyword>
<evidence type="ECO:0008006" key="7">
    <source>
        <dbReference type="Google" id="ProtNLM"/>
    </source>
</evidence>
<reference evidence="5 6" key="1">
    <citation type="journal article" date="2010" name="Stand. Genomic Sci.">
        <title>Complete genome sequence of Streptosporangium roseum type strain (NI 9100).</title>
        <authorList>
            <person name="Nolan M."/>
            <person name="Sikorski J."/>
            <person name="Jando M."/>
            <person name="Lucas S."/>
            <person name="Lapidus A."/>
            <person name="Glavina Del Rio T."/>
            <person name="Chen F."/>
            <person name="Tice H."/>
            <person name="Pitluck S."/>
            <person name="Cheng J.F."/>
            <person name="Chertkov O."/>
            <person name="Sims D."/>
            <person name="Meincke L."/>
            <person name="Brettin T."/>
            <person name="Han C."/>
            <person name="Detter J.C."/>
            <person name="Bruce D."/>
            <person name="Goodwin L."/>
            <person name="Land M."/>
            <person name="Hauser L."/>
            <person name="Chang Y.J."/>
            <person name="Jeffries C.D."/>
            <person name="Ivanova N."/>
            <person name="Mavromatis K."/>
            <person name="Mikhailova N."/>
            <person name="Chen A."/>
            <person name="Palaniappan K."/>
            <person name="Chain P."/>
            <person name="Rohde M."/>
            <person name="Goker M."/>
            <person name="Bristow J."/>
            <person name="Eisen J.A."/>
            <person name="Markowitz V."/>
            <person name="Hugenholtz P."/>
            <person name="Kyrpides N.C."/>
            <person name="Klenk H.P."/>
        </authorList>
    </citation>
    <scope>NUCLEOTIDE SEQUENCE [LARGE SCALE GENOMIC DNA]</scope>
    <source>
        <strain evidence="6">ATCC 12428 / DSM 43021 / JCM 3005 / NI 9100</strain>
    </source>
</reference>
<dbReference type="eggNOG" id="ENOG502ZAJS">
    <property type="taxonomic scope" value="Bacteria"/>
</dbReference>
<evidence type="ECO:0000256" key="1">
    <source>
        <dbReference type="ARBA" id="ARBA00001968"/>
    </source>
</evidence>
<comment type="cofactor">
    <cofactor evidence="1">
        <name>a divalent metal cation</name>
        <dbReference type="ChEBI" id="CHEBI:60240"/>
    </cofactor>
</comment>
<dbReference type="Pfam" id="PF13359">
    <property type="entry name" value="DDE_Tnp_4"/>
    <property type="match status" value="1"/>
</dbReference>
<protein>
    <recommendedName>
        <fullName evidence="7">Transposase</fullName>
    </recommendedName>
</protein>
<dbReference type="STRING" id="479432.Sros_4706"/>
<evidence type="ECO:0000313" key="5">
    <source>
        <dbReference type="EMBL" id="ACZ87552.1"/>
    </source>
</evidence>
<dbReference type="Pfam" id="PF13613">
    <property type="entry name" value="HTH_Tnp_4"/>
    <property type="match status" value="1"/>
</dbReference>